<dbReference type="InterPro" id="IPR010130">
    <property type="entry name" value="T1SS_OMP_TolC"/>
</dbReference>
<evidence type="ECO:0000256" key="4">
    <source>
        <dbReference type="ARBA" id="ARBA00022452"/>
    </source>
</evidence>
<sequence>MKTKVFLCGLTALSLIAATQPVWAASMAEELRDLVNTHPQVSAGRKNVSSAEEQVNKAFGGYLPRVDLKGDAGYEYVDNPTRRDTVGDPFGMGRDTASVVATQVLYDGGATASAYEAAKLQKDAVSSDSSATEQSVLLQGVAAYLNVLRQRELINLSRQNEENIKRQLNLENERVQRGSGIAVDVLQAKSRLQISKERRVTVEGALKDAVSTYEQVYGRKPDMASMRMPGVPLELLPPSLDDAIKIAVANNPALESAKKQSAVASEQRDAAEADYMPRVNLEAAADYEHNKNTVIGVRRDYSVLVTANWNVFNGFATRANTARAAYDYAASQDKQVYVHRKVEEQTKLAWQALETARQRVNLLQNAVNIASEVYTSRIKLREAGKETAINVLDAENEVFNARINLTAALFDANMATYQVLQAMGQLSLANASSGKGDILASPVAD</sequence>
<dbReference type="InterPro" id="IPR003423">
    <property type="entry name" value="OMP_efflux"/>
</dbReference>
<evidence type="ECO:0000313" key="9">
    <source>
        <dbReference type="EMBL" id="SIS38699.1"/>
    </source>
</evidence>
<dbReference type="GO" id="GO:0015288">
    <property type="term" value="F:porin activity"/>
    <property type="evidence" value="ECO:0007669"/>
    <property type="project" value="TreeGrafter"/>
</dbReference>
<dbReference type="NCBIfam" id="TIGR01844">
    <property type="entry name" value="type_I_sec_TolC"/>
    <property type="match status" value="1"/>
</dbReference>
<dbReference type="STRING" id="80876.SAMN05421779_101402"/>
<evidence type="ECO:0000256" key="2">
    <source>
        <dbReference type="ARBA" id="ARBA00007613"/>
    </source>
</evidence>
<evidence type="ECO:0000256" key="6">
    <source>
        <dbReference type="ARBA" id="ARBA00023136"/>
    </source>
</evidence>
<dbReference type="Pfam" id="PF02321">
    <property type="entry name" value="OEP"/>
    <property type="match status" value="2"/>
</dbReference>
<evidence type="ECO:0000256" key="8">
    <source>
        <dbReference type="SAM" id="SignalP"/>
    </source>
</evidence>
<feature type="chain" id="PRO_5009942807" evidence="8">
    <location>
        <begin position="25"/>
        <end position="445"/>
    </location>
</feature>
<evidence type="ECO:0000256" key="1">
    <source>
        <dbReference type="ARBA" id="ARBA00004442"/>
    </source>
</evidence>
<dbReference type="InterPro" id="IPR051906">
    <property type="entry name" value="TolC-like"/>
</dbReference>
<accession>A0A1N7INP3</accession>
<keyword evidence="3" id="KW-0813">Transport</keyword>
<dbReference type="RefSeq" id="WP_076398417.1">
    <property type="nucleotide sequence ID" value="NZ_FTOA01000001.1"/>
</dbReference>
<gene>
    <name evidence="9" type="ORF">SAMN05421779_101402</name>
</gene>
<protein>
    <submittedName>
        <fullName evidence="9">Outer membrane protein, adhesin transport system</fullName>
    </submittedName>
</protein>
<keyword evidence="4" id="KW-1134">Transmembrane beta strand</keyword>
<keyword evidence="8" id="KW-0732">Signal</keyword>
<proteinExistence type="inferred from homology"/>
<organism evidence="9 10">
    <name type="scientific">Insolitispirillum peregrinum</name>
    <dbReference type="NCBI Taxonomy" id="80876"/>
    <lineage>
        <taxon>Bacteria</taxon>
        <taxon>Pseudomonadati</taxon>
        <taxon>Pseudomonadota</taxon>
        <taxon>Alphaproteobacteria</taxon>
        <taxon>Rhodospirillales</taxon>
        <taxon>Novispirillaceae</taxon>
        <taxon>Insolitispirillum</taxon>
    </lineage>
</organism>
<name>A0A1N7INP3_9PROT</name>
<comment type="similarity">
    <text evidence="2">Belongs to the outer membrane factor (OMF) (TC 1.B.17) family.</text>
</comment>
<dbReference type="SUPFAM" id="SSF56954">
    <property type="entry name" value="Outer membrane efflux proteins (OEP)"/>
    <property type="match status" value="1"/>
</dbReference>
<evidence type="ECO:0000256" key="3">
    <source>
        <dbReference type="ARBA" id="ARBA00022448"/>
    </source>
</evidence>
<dbReference type="EMBL" id="FTOA01000001">
    <property type="protein sequence ID" value="SIS38699.1"/>
    <property type="molecule type" value="Genomic_DNA"/>
</dbReference>
<evidence type="ECO:0000313" key="10">
    <source>
        <dbReference type="Proteomes" id="UP000185678"/>
    </source>
</evidence>
<reference evidence="9 10" key="1">
    <citation type="submission" date="2017-01" db="EMBL/GenBank/DDBJ databases">
        <authorList>
            <person name="Mah S.A."/>
            <person name="Swanson W.J."/>
            <person name="Moy G.W."/>
            <person name="Vacquier V.D."/>
        </authorList>
    </citation>
    <scope>NUCLEOTIDE SEQUENCE [LARGE SCALE GENOMIC DNA]</scope>
    <source>
        <strain evidence="9 10">DSM 11589</strain>
    </source>
</reference>
<dbReference type="PANTHER" id="PTHR30026:SF22">
    <property type="entry name" value="OUTER MEMBRANE EFFLUX PROTEIN"/>
    <property type="match status" value="1"/>
</dbReference>
<evidence type="ECO:0000256" key="5">
    <source>
        <dbReference type="ARBA" id="ARBA00022692"/>
    </source>
</evidence>
<dbReference type="PANTHER" id="PTHR30026">
    <property type="entry name" value="OUTER MEMBRANE PROTEIN TOLC"/>
    <property type="match status" value="1"/>
</dbReference>
<comment type="subcellular location">
    <subcellularLocation>
        <location evidence="1">Cell outer membrane</location>
    </subcellularLocation>
</comment>
<feature type="signal peptide" evidence="8">
    <location>
        <begin position="1"/>
        <end position="24"/>
    </location>
</feature>
<keyword evidence="7" id="KW-0998">Cell outer membrane</keyword>
<dbReference type="GO" id="GO:0015562">
    <property type="term" value="F:efflux transmembrane transporter activity"/>
    <property type="evidence" value="ECO:0007669"/>
    <property type="project" value="InterPro"/>
</dbReference>
<dbReference type="Proteomes" id="UP000185678">
    <property type="component" value="Unassembled WGS sequence"/>
</dbReference>
<dbReference type="AlphaFoldDB" id="A0A1N7INP3"/>
<dbReference type="GO" id="GO:1990281">
    <property type="term" value="C:efflux pump complex"/>
    <property type="evidence" value="ECO:0007669"/>
    <property type="project" value="TreeGrafter"/>
</dbReference>
<keyword evidence="10" id="KW-1185">Reference proteome</keyword>
<keyword evidence="5" id="KW-0812">Transmembrane</keyword>
<evidence type="ECO:0000256" key="7">
    <source>
        <dbReference type="ARBA" id="ARBA00023237"/>
    </source>
</evidence>
<keyword evidence="6" id="KW-0472">Membrane</keyword>
<dbReference type="Gene3D" id="1.20.1600.10">
    <property type="entry name" value="Outer membrane efflux proteins (OEP)"/>
    <property type="match status" value="1"/>
</dbReference>
<dbReference type="OrthoDB" id="9814637at2"/>
<dbReference type="GO" id="GO:0009279">
    <property type="term" value="C:cell outer membrane"/>
    <property type="evidence" value="ECO:0007669"/>
    <property type="project" value="UniProtKB-SubCell"/>
</dbReference>